<evidence type="ECO:0000256" key="2">
    <source>
        <dbReference type="ARBA" id="ARBA00023157"/>
    </source>
</evidence>
<dbReference type="EMBL" id="QPKB01000005">
    <property type="protein sequence ID" value="RWR84054.1"/>
    <property type="molecule type" value="Genomic_DNA"/>
</dbReference>
<dbReference type="InterPro" id="IPR006041">
    <property type="entry name" value="Pollen_Ole_e1_allergen"/>
</dbReference>
<evidence type="ECO:0000256" key="1">
    <source>
        <dbReference type="ARBA" id="ARBA00010049"/>
    </source>
</evidence>
<dbReference type="PANTHER" id="PTHR31614:SF5">
    <property type="entry name" value="ALLERGEN-LIKE PROTEIN BRSN20"/>
    <property type="match status" value="1"/>
</dbReference>
<feature type="signal peptide" evidence="3">
    <location>
        <begin position="1"/>
        <end position="26"/>
    </location>
</feature>
<keyword evidence="2" id="KW-1015">Disulfide bond</keyword>
<evidence type="ECO:0000256" key="3">
    <source>
        <dbReference type="SAM" id="SignalP"/>
    </source>
</evidence>
<organism evidence="4 5">
    <name type="scientific">Cinnamomum micranthum f. kanehirae</name>
    <dbReference type="NCBI Taxonomy" id="337451"/>
    <lineage>
        <taxon>Eukaryota</taxon>
        <taxon>Viridiplantae</taxon>
        <taxon>Streptophyta</taxon>
        <taxon>Embryophyta</taxon>
        <taxon>Tracheophyta</taxon>
        <taxon>Spermatophyta</taxon>
        <taxon>Magnoliopsida</taxon>
        <taxon>Magnoliidae</taxon>
        <taxon>Laurales</taxon>
        <taxon>Lauraceae</taxon>
        <taxon>Cinnamomum</taxon>
    </lineage>
</organism>
<reference evidence="4 5" key="1">
    <citation type="journal article" date="2019" name="Nat. Plants">
        <title>Stout camphor tree genome fills gaps in understanding of flowering plant genome evolution.</title>
        <authorList>
            <person name="Chaw S.M."/>
            <person name="Liu Y.C."/>
            <person name="Wu Y.W."/>
            <person name="Wang H.Y."/>
            <person name="Lin C.I."/>
            <person name="Wu C.S."/>
            <person name="Ke H.M."/>
            <person name="Chang L.Y."/>
            <person name="Hsu C.Y."/>
            <person name="Yang H.T."/>
            <person name="Sudianto E."/>
            <person name="Hsu M.H."/>
            <person name="Wu K.P."/>
            <person name="Wang L.N."/>
            <person name="Leebens-Mack J.H."/>
            <person name="Tsai I.J."/>
        </authorList>
    </citation>
    <scope>NUCLEOTIDE SEQUENCE [LARGE SCALE GENOMIC DNA]</scope>
    <source>
        <strain evidence="5">cv. Chaw 1501</strain>
        <tissue evidence="4">Young leaves</tissue>
    </source>
</reference>
<dbReference type="AlphaFoldDB" id="A0A3S4P0A3"/>
<dbReference type="PROSITE" id="PS51257">
    <property type="entry name" value="PROKAR_LIPOPROTEIN"/>
    <property type="match status" value="1"/>
</dbReference>
<dbReference type="PROSITE" id="PS00925">
    <property type="entry name" value="OLEEI"/>
    <property type="match status" value="1"/>
</dbReference>
<name>A0A3S4P0A3_9MAGN</name>
<comment type="similarity">
    <text evidence="1">Belongs to the Ole e I family.</text>
</comment>
<gene>
    <name evidence="4" type="ORF">CKAN_01284000</name>
</gene>
<dbReference type="GO" id="GO:0005615">
    <property type="term" value="C:extracellular space"/>
    <property type="evidence" value="ECO:0007669"/>
    <property type="project" value="InterPro"/>
</dbReference>
<accession>A0A3S4P0A3</accession>
<dbReference type="Proteomes" id="UP000283530">
    <property type="component" value="Unassembled WGS sequence"/>
</dbReference>
<protein>
    <submittedName>
        <fullName evidence="4">Pollen-specific protein C13-like protein</fullName>
    </submittedName>
</protein>
<sequence>MAKVYSFFLFAAAAACFLSTLAISNAAPDFIIQGRVYCDTCRAGFETNVTKYIEGAKVKVVCRNDTTGEMTYSGNGVTDSSGTYNLEVDNDHEEEICQVELVESPLEDCKEVRDGMNRARVVLTNNMGIVSNIRYPNSLGFFKSTPLPGCHELLDSYFLEG</sequence>
<dbReference type="OrthoDB" id="1896520at2759"/>
<feature type="chain" id="PRO_5018531680" evidence="3">
    <location>
        <begin position="27"/>
        <end position="161"/>
    </location>
</feature>
<dbReference type="PANTHER" id="PTHR31614">
    <property type="entry name" value="PROTEIN DOWNSTREAM OF FLC-RELATED"/>
    <property type="match status" value="1"/>
</dbReference>
<proteinExistence type="inferred from homology"/>
<comment type="caution">
    <text evidence="4">The sequence shown here is derived from an EMBL/GenBank/DDBJ whole genome shotgun (WGS) entry which is preliminary data.</text>
</comment>
<keyword evidence="5" id="KW-1185">Reference proteome</keyword>
<dbReference type="Pfam" id="PF01190">
    <property type="entry name" value="Pollen_Ole_e_1"/>
    <property type="match status" value="1"/>
</dbReference>
<evidence type="ECO:0000313" key="4">
    <source>
        <dbReference type="EMBL" id="RWR84054.1"/>
    </source>
</evidence>
<evidence type="ECO:0000313" key="5">
    <source>
        <dbReference type="Proteomes" id="UP000283530"/>
    </source>
</evidence>
<keyword evidence="3" id="KW-0732">Signal</keyword>
<dbReference type="InterPro" id="IPR006040">
    <property type="entry name" value="Allergen_Ole_e_I_CS"/>
</dbReference>